<dbReference type="Proteomes" id="UP001143486">
    <property type="component" value="Unassembled WGS sequence"/>
</dbReference>
<gene>
    <name evidence="2" type="ORF">GCM10017621_10720</name>
</gene>
<keyword evidence="3" id="KW-1185">Reference proteome</keyword>
<evidence type="ECO:0000313" key="2">
    <source>
        <dbReference type="EMBL" id="GLK51564.1"/>
    </source>
</evidence>
<reference evidence="2" key="2">
    <citation type="submission" date="2023-01" db="EMBL/GenBank/DDBJ databases">
        <authorList>
            <person name="Sun Q."/>
            <person name="Evtushenko L."/>
        </authorList>
    </citation>
    <scope>NUCLEOTIDE SEQUENCE</scope>
    <source>
        <strain evidence="2">VKM B-1513</strain>
    </source>
</reference>
<dbReference type="InterPro" id="IPR036812">
    <property type="entry name" value="NAD(P)_OxRdtase_dom_sf"/>
</dbReference>
<dbReference type="PANTHER" id="PTHR43312">
    <property type="entry name" value="D-THREO-ALDOSE 1-DEHYDROGENASE"/>
    <property type="match status" value="1"/>
</dbReference>
<dbReference type="Pfam" id="PF00248">
    <property type="entry name" value="Aldo_ket_red"/>
    <property type="match status" value="1"/>
</dbReference>
<dbReference type="RefSeq" id="WP_271185944.1">
    <property type="nucleotide sequence ID" value="NZ_BSFE01000002.1"/>
</dbReference>
<evidence type="ECO:0000259" key="1">
    <source>
        <dbReference type="Pfam" id="PF00248"/>
    </source>
</evidence>
<protein>
    <recommendedName>
        <fullName evidence="1">NADP-dependent oxidoreductase domain-containing protein</fullName>
    </recommendedName>
</protein>
<dbReference type="InterPro" id="IPR053135">
    <property type="entry name" value="AKR2_Oxidoreductase"/>
</dbReference>
<dbReference type="InterPro" id="IPR020471">
    <property type="entry name" value="AKR"/>
</dbReference>
<comment type="caution">
    <text evidence="2">The sequence shown here is derived from an EMBL/GenBank/DDBJ whole genome shotgun (WGS) entry which is preliminary data.</text>
</comment>
<dbReference type="SUPFAM" id="SSF51430">
    <property type="entry name" value="NAD(P)-linked oxidoreductase"/>
    <property type="match status" value="1"/>
</dbReference>
<dbReference type="InterPro" id="IPR023210">
    <property type="entry name" value="NADP_OxRdtase_dom"/>
</dbReference>
<feature type="domain" description="NADP-dependent oxidoreductase" evidence="1">
    <location>
        <begin position="10"/>
        <end position="265"/>
    </location>
</feature>
<name>A0A9W6ILP9_9PROT</name>
<organism evidence="2 3">
    <name type="scientific">Maricaulis virginensis</name>
    <dbReference type="NCBI Taxonomy" id="144022"/>
    <lineage>
        <taxon>Bacteria</taxon>
        <taxon>Pseudomonadati</taxon>
        <taxon>Pseudomonadota</taxon>
        <taxon>Alphaproteobacteria</taxon>
        <taxon>Maricaulales</taxon>
        <taxon>Maricaulaceae</taxon>
        <taxon>Maricaulis</taxon>
    </lineage>
</organism>
<evidence type="ECO:0000313" key="3">
    <source>
        <dbReference type="Proteomes" id="UP001143486"/>
    </source>
</evidence>
<dbReference type="AlphaFoldDB" id="A0A9W6ILP9"/>
<proteinExistence type="predicted"/>
<dbReference type="Gene3D" id="3.20.20.100">
    <property type="entry name" value="NADP-dependent oxidoreductase domain"/>
    <property type="match status" value="1"/>
</dbReference>
<sequence>MIDDPAFSRLGFGVSGPHAGWAMPRHATEDLVHRAVGLGVTLFDTAPSYGKGEAERRLGRALRTVPRDKVFVATKAGIGPGGRRDFSAGAVEMSLRASLDRLSMDHVDLLLLHGPAPAEMSDKLIRHLEAFRERGMVRYLGVCGRGGELDAAIDTGAFQAIMAPVNSGLSDIETARLERARAAGLRVLGIEVMAGTTRRRLPRSRGDLWYWARQTRRSLLGTAPVVPVNTPQLGLKWALENGPADALVCLTTRHANLAENARLAALEARASAS</sequence>
<dbReference type="CDD" id="cd19095">
    <property type="entry name" value="AKR_PA4992-like"/>
    <property type="match status" value="1"/>
</dbReference>
<accession>A0A9W6ILP9</accession>
<dbReference type="GO" id="GO:0016491">
    <property type="term" value="F:oxidoreductase activity"/>
    <property type="evidence" value="ECO:0007669"/>
    <property type="project" value="InterPro"/>
</dbReference>
<dbReference type="PANTHER" id="PTHR43312:SF1">
    <property type="entry name" value="NADP-DEPENDENT OXIDOREDUCTASE DOMAIN-CONTAINING PROTEIN"/>
    <property type="match status" value="1"/>
</dbReference>
<dbReference type="EMBL" id="BSFE01000002">
    <property type="protein sequence ID" value="GLK51564.1"/>
    <property type="molecule type" value="Genomic_DNA"/>
</dbReference>
<dbReference type="PRINTS" id="PR00069">
    <property type="entry name" value="ALDKETRDTASE"/>
</dbReference>
<reference evidence="2" key="1">
    <citation type="journal article" date="2014" name="Int. J. Syst. Evol. Microbiol.">
        <title>Complete genome sequence of Corynebacterium casei LMG S-19264T (=DSM 44701T), isolated from a smear-ripened cheese.</title>
        <authorList>
            <consortium name="US DOE Joint Genome Institute (JGI-PGF)"/>
            <person name="Walter F."/>
            <person name="Albersmeier A."/>
            <person name="Kalinowski J."/>
            <person name="Ruckert C."/>
        </authorList>
    </citation>
    <scope>NUCLEOTIDE SEQUENCE</scope>
    <source>
        <strain evidence="2">VKM B-1513</strain>
    </source>
</reference>